<dbReference type="Gene3D" id="2.120.10.30">
    <property type="entry name" value="TolB, C-terminal domain"/>
    <property type="match status" value="1"/>
</dbReference>
<reference evidence="2 3" key="1">
    <citation type="submission" date="2017-03" db="EMBL/GenBank/DDBJ databases">
        <authorList>
            <person name="Afonso C.L."/>
            <person name="Miller P.J."/>
            <person name="Scott M.A."/>
            <person name="Spackman E."/>
            <person name="Goraichik I."/>
            <person name="Dimitrov K.M."/>
            <person name="Suarez D.L."/>
            <person name="Swayne D.E."/>
        </authorList>
    </citation>
    <scope>NUCLEOTIDE SEQUENCE [LARGE SCALE GENOMIC DNA]</scope>
    <source>
        <strain evidence="2 3">CECT 7691</strain>
    </source>
</reference>
<dbReference type="InterPro" id="IPR006311">
    <property type="entry name" value="TAT_signal"/>
</dbReference>
<feature type="region of interest" description="Disordered" evidence="1">
    <location>
        <begin position="1"/>
        <end position="28"/>
    </location>
</feature>
<dbReference type="PROSITE" id="PS51318">
    <property type="entry name" value="TAT"/>
    <property type="match status" value="1"/>
</dbReference>
<evidence type="ECO:0000313" key="2">
    <source>
        <dbReference type="EMBL" id="SLN25343.1"/>
    </source>
</evidence>
<dbReference type="EMBL" id="FWFR01000001">
    <property type="protein sequence ID" value="SLN25343.1"/>
    <property type="molecule type" value="Genomic_DNA"/>
</dbReference>
<dbReference type="PANTHER" id="PTHR35399">
    <property type="entry name" value="SLR8030 PROTEIN"/>
    <property type="match status" value="1"/>
</dbReference>
<evidence type="ECO:0008006" key="4">
    <source>
        <dbReference type="Google" id="ProtNLM"/>
    </source>
</evidence>
<accession>A0A1Y5RTV4</accession>
<evidence type="ECO:0000256" key="1">
    <source>
        <dbReference type="SAM" id="MobiDB-lite"/>
    </source>
</evidence>
<dbReference type="PANTHER" id="PTHR35399:SF2">
    <property type="entry name" value="DUF839 DOMAIN-CONTAINING PROTEIN"/>
    <property type="match status" value="1"/>
</dbReference>
<feature type="compositionally biased region" description="Basic and acidic residues" evidence="1">
    <location>
        <begin position="1"/>
        <end position="11"/>
    </location>
</feature>
<dbReference type="SUPFAM" id="SSF63829">
    <property type="entry name" value="Calcium-dependent phosphotriesterase"/>
    <property type="match status" value="1"/>
</dbReference>
<dbReference type="InterPro" id="IPR008557">
    <property type="entry name" value="PhoX"/>
</dbReference>
<dbReference type="OrthoDB" id="9801383at2"/>
<sequence>MQHPGKRDKPVTNRSDLSFDEFDDANKPPAAEPAFNAIAERLLNRRGFLAGSAAIGASALVLGAGCLTSSRALAAGAGNWLDFTPIAANGEDTITLPDGFDWQLLVSWGDPMWAKGVAFDDATRGTAASQALAFGDNNDGMALFTDVGRSILAVNNEYVNNAIIFGNRASGTPETDDDVRKGKNGHGVSVIEIARQDGKWRMVADSPVNRRITPDTPMAITGPARGHDLLKTQADPTGTVALGTWNNCGNGRTPWGTYLTCEENFNGYFSSSDPDNKPSAELARYGVGNKDWGYGWARTDERFDISKHPNEPNRAGYVVEIDPLDPASTPRKRTALGRFKHENAELVIARNGKVVVYLGDDERGEFLYRFVSAGIYTEGSDNRDLLEDGSLHVAKFSDDGRGEWLELTPQATGMASRADICVHTRQAASAVGATTMDRPEWVAANPHKAEAYCCLTNNKNRGQKPNAGGDATPVSGPNPREANLFGQIVRWRPDGGDHAARGFDWDLYVVAGNPAVHDDARRGSSNVTTENMFNSPDGLIFDSRGGLWIQTDGNYSNDKDFAGQGNNQMLLGNPETGEIRRFLVGPKQCEVTGIAWSADQSTMFVGIQHPGEKGDSHFPGGGNAVPRSSIIAITRKDQGPMG</sequence>
<protein>
    <recommendedName>
        <fullName evidence="4">Phosphatase</fullName>
    </recommendedName>
</protein>
<dbReference type="InParanoid" id="A0A1Y5RTV4"/>
<name>A0A1Y5RTV4_9PROT</name>
<dbReference type="AlphaFoldDB" id="A0A1Y5RTV4"/>
<dbReference type="InterPro" id="IPR011042">
    <property type="entry name" value="6-blade_b-propeller_TolB-like"/>
</dbReference>
<dbReference type="Pfam" id="PF05787">
    <property type="entry name" value="PhoX"/>
    <property type="match status" value="1"/>
</dbReference>
<dbReference type="Proteomes" id="UP000193200">
    <property type="component" value="Unassembled WGS sequence"/>
</dbReference>
<keyword evidence="3" id="KW-1185">Reference proteome</keyword>
<gene>
    <name evidence="2" type="ORF">OCH7691_00728</name>
</gene>
<proteinExistence type="predicted"/>
<organism evidence="2 3">
    <name type="scientific">Oceanibacterium hippocampi</name>
    <dbReference type="NCBI Taxonomy" id="745714"/>
    <lineage>
        <taxon>Bacteria</taxon>
        <taxon>Pseudomonadati</taxon>
        <taxon>Pseudomonadota</taxon>
        <taxon>Alphaproteobacteria</taxon>
        <taxon>Sneathiellales</taxon>
        <taxon>Sneathiellaceae</taxon>
        <taxon>Oceanibacterium</taxon>
    </lineage>
</organism>
<evidence type="ECO:0000313" key="3">
    <source>
        <dbReference type="Proteomes" id="UP000193200"/>
    </source>
</evidence>